<dbReference type="InterPro" id="IPR023631">
    <property type="entry name" value="Amidase_dom"/>
</dbReference>
<dbReference type="PANTHER" id="PTHR43372:SF2">
    <property type="entry name" value="IP13792P"/>
    <property type="match status" value="1"/>
</dbReference>
<feature type="active site" description="Charge relay system" evidence="1">
    <location>
        <position position="203"/>
    </location>
</feature>
<dbReference type="SUPFAM" id="SSF75304">
    <property type="entry name" value="Amidase signature (AS) enzymes"/>
    <property type="match status" value="1"/>
</dbReference>
<evidence type="ECO:0000256" key="1">
    <source>
        <dbReference type="PIRSR" id="PIRSR001221-1"/>
    </source>
</evidence>
<name>A0A1B6CLB9_9HEMI</name>
<sequence length="536" mass="60122">MWSTFTQWMLYILLSVCVTSWLWTYTRILSLFRCKKQIPPIKNKLLLYSATKLADLIRKRKVTCQQVVQAYIDRVQMVNPILNCVVQERFAQAIQEAKDVDQSLAKEYKSDEELKSKTPLLGIPITIKESIGVQGMSNNAGRVVPKERFAIRDATAVTALKAAGAIPILVSNTPQFCQCWETFNTVTGTTNNPYDTRRTPGGSSGGEGAIISSAGSVIGLGSDIGGSGRIPAMFCGIFGHKPSSGYISNDNHMPYSEDPMWMSIFAYSPMCRYAEDLPLLYSSCIQDKEKLLDLKLNEPVDFKSIKFYHTDTDGSVITDKVDRDIKLAIKSAVTHFKTKYGSYTKKLQIEELKHSAQLSLTLMIRMKETQHAYQKSEDDVTKWRCIPWELLKWLFGCSNHLFYALLYGALKKSMDRLPKRTVQDLEMTKECLVDKLTNLLGKDGVLIYPVFPSHANYHGQIYYKLNNTGYMAIFNLIDFPATSCPMGLNKSGLPIGIQIIAARGQDRLTLAVAKEIEAAFGGWTPPAEIDLMEIKS</sequence>
<dbReference type="AlphaFoldDB" id="A0A1B6CLB9"/>
<dbReference type="EMBL" id="GEDC01023120">
    <property type="protein sequence ID" value="JAS14178.1"/>
    <property type="molecule type" value="Transcribed_RNA"/>
</dbReference>
<dbReference type="InterPro" id="IPR036928">
    <property type="entry name" value="AS_sf"/>
</dbReference>
<dbReference type="Pfam" id="PF01425">
    <property type="entry name" value="Amidase"/>
    <property type="match status" value="1"/>
</dbReference>
<reference evidence="3" key="1">
    <citation type="submission" date="2015-12" db="EMBL/GenBank/DDBJ databases">
        <title>De novo transcriptome assembly of four potential Pierce s Disease insect vectors from Arizona vineyards.</title>
        <authorList>
            <person name="Tassone E.E."/>
        </authorList>
    </citation>
    <scope>NUCLEOTIDE SEQUENCE</scope>
</reference>
<proteinExistence type="predicted"/>
<dbReference type="InterPro" id="IPR052739">
    <property type="entry name" value="FAAH2"/>
</dbReference>
<evidence type="ECO:0000259" key="2">
    <source>
        <dbReference type="Pfam" id="PF01425"/>
    </source>
</evidence>
<feature type="active site" description="Charge relay system" evidence="1">
    <location>
        <position position="128"/>
    </location>
</feature>
<feature type="active site" description="Acyl-ester intermediate" evidence="1">
    <location>
        <position position="227"/>
    </location>
</feature>
<gene>
    <name evidence="3" type="ORF">g.12347</name>
</gene>
<feature type="domain" description="Amidase" evidence="2">
    <location>
        <begin position="67"/>
        <end position="510"/>
    </location>
</feature>
<accession>A0A1B6CLB9</accession>
<dbReference type="Gene3D" id="3.90.1300.10">
    <property type="entry name" value="Amidase signature (AS) domain"/>
    <property type="match status" value="1"/>
</dbReference>
<evidence type="ECO:0000313" key="3">
    <source>
        <dbReference type="EMBL" id="JAS14178.1"/>
    </source>
</evidence>
<organism evidence="3">
    <name type="scientific">Clastoptera arizonana</name>
    <name type="common">Arizona spittle bug</name>
    <dbReference type="NCBI Taxonomy" id="38151"/>
    <lineage>
        <taxon>Eukaryota</taxon>
        <taxon>Metazoa</taxon>
        <taxon>Ecdysozoa</taxon>
        <taxon>Arthropoda</taxon>
        <taxon>Hexapoda</taxon>
        <taxon>Insecta</taxon>
        <taxon>Pterygota</taxon>
        <taxon>Neoptera</taxon>
        <taxon>Paraneoptera</taxon>
        <taxon>Hemiptera</taxon>
        <taxon>Auchenorrhyncha</taxon>
        <taxon>Cercopoidea</taxon>
        <taxon>Clastopteridae</taxon>
        <taxon>Clastoptera</taxon>
    </lineage>
</organism>
<dbReference type="PIRSF" id="PIRSF001221">
    <property type="entry name" value="Amidase_fungi"/>
    <property type="match status" value="1"/>
</dbReference>
<dbReference type="GO" id="GO:0012505">
    <property type="term" value="C:endomembrane system"/>
    <property type="evidence" value="ECO:0007669"/>
    <property type="project" value="TreeGrafter"/>
</dbReference>
<protein>
    <recommendedName>
        <fullName evidence="2">Amidase domain-containing protein</fullName>
    </recommendedName>
</protein>
<dbReference type="PANTHER" id="PTHR43372">
    <property type="entry name" value="FATTY-ACID AMIDE HYDROLASE"/>
    <property type="match status" value="1"/>
</dbReference>